<dbReference type="OrthoDB" id="9968580at2"/>
<accession>D1C3Z7</accession>
<dbReference type="KEGG" id="sti:Sthe_1529"/>
<organism evidence="2 3">
    <name type="scientific">Sphaerobacter thermophilus (strain ATCC 49802 / DSM 20745 / KCCM 41009 / NCIMB 13125 / S 6022)</name>
    <dbReference type="NCBI Taxonomy" id="479434"/>
    <lineage>
        <taxon>Bacteria</taxon>
        <taxon>Pseudomonadati</taxon>
        <taxon>Thermomicrobiota</taxon>
        <taxon>Thermomicrobia</taxon>
        <taxon>Sphaerobacterales</taxon>
        <taxon>Sphaerobacterineae</taxon>
        <taxon>Sphaerobacteraceae</taxon>
        <taxon>Sphaerobacter</taxon>
    </lineage>
</organism>
<feature type="region of interest" description="Disordered" evidence="1">
    <location>
        <begin position="1"/>
        <end position="37"/>
    </location>
</feature>
<dbReference type="Proteomes" id="UP000002027">
    <property type="component" value="Chromosome 1"/>
</dbReference>
<dbReference type="HOGENOM" id="CLU_1502547_0_0_0"/>
<gene>
    <name evidence="2" type="ordered locus">Sthe_1529</name>
</gene>
<sequence>MDEERREQQGEEQMPVPATPATPEPATRGDEGRSLSEAWREVGEQLRELANRLAMAFRAAWGSERGAEEEAAVRNLRDDLRDAADRLDRVLRRVASETEEQRTRAAQVTREASERSLAEARVAALQALRTLNRQLDTLVQRLEQETGRSGAEQPEGGPEPTGTTQQPSAASEEHPEQHG</sequence>
<keyword evidence="3" id="KW-1185">Reference proteome</keyword>
<feature type="region of interest" description="Disordered" evidence="1">
    <location>
        <begin position="96"/>
        <end position="115"/>
    </location>
</feature>
<feature type="region of interest" description="Disordered" evidence="1">
    <location>
        <begin position="140"/>
        <end position="179"/>
    </location>
</feature>
<protein>
    <submittedName>
        <fullName evidence="2">Uncharacterized protein</fullName>
    </submittedName>
</protein>
<dbReference type="AlphaFoldDB" id="D1C3Z7"/>
<dbReference type="InParanoid" id="D1C3Z7"/>
<reference evidence="3" key="1">
    <citation type="submission" date="2009-11" db="EMBL/GenBank/DDBJ databases">
        <title>The complete chromosome 1 of Sphaerobacter thermophilus DSM 20745.</title>
        <authorList>
            <person name="Lucas S."/>
            <person name="Copeland A."/>
            <person name="Lapidus A."/>
            <person name="Glavina del Rio T."/>
            <person name="Dalin E."/>
            <person name="Tice H."/>
            <person name="Bruce D."/>
            <person name="Goodwin L."/>
            <person name="Pitluck S."/>
            <person name="Kyrpides N."/>
            <person name="Mavromatis K."/>
            <person name="Ivanova N."/>
            <person name="Mikhailova N."/>
            <person name="LaButti K.M."/>
            <person name="Clum A."/>
            <person name="Sun H.I."/>
            <person name="Brettin T."/>
            <person name="Detter J.C."/>
            <person name="Han C."/>
            <person name="Larimer F."/>
            <person name="Land M."/>
            <person name="Hauser L."/>
            <person name="Markowitz V."/>
            <person name="Cheng J.F."/>
            <person name="Hugenholtz P."/>
            <person name="Woyke T."/>
            <person name="Wu D."/>
            <person name="Steenblock K."/>
            <person name="Schneider S."/>
            <person name="Pukall R."/>
            <person name="Goeker M."/>
            <person name="Klenk H.P."/>
            <person name="Eisen J.A."/>
        </authorList>
    </citation>
    <scope>NUCLEOTIDE SEQUENCE [LARGE SCALE GENOMIC DNA]</scope>
    <source>
        <strain evidence="3">ATCC 49802 / DSM 20745 / S 6022</strain>
    </source>
</reference>
<dbReference type="RefSeq" id="WP_012872011.1">
    <property type="nucleotide sequence ID" value="NC_013523.1"/>
</dbReference>
<proteinExistence type="predicted"/>
<evidence type="ECO:0000256" key="1">
    <source>
        <dbReference type="SAM" id="MobiDB-lite"/>
    </source>
</evidence>
<evidence type="ECO:0000313" key="2">
    <source>
        <dbReference type="EMBL" id="ACZ38964.1"/>
    </source>
</evidence>
<dbReference type="EMBL" id="CP001823">
    <property type="protein sequence ID" value="ACZ38964.1"/>
    <property type="molecule type" value="Genomic_DNA"/>
</dbReference>
<evidence type="ECO:0000313" key="3">
    <source>
        <dbReference type="Proteomes" id="UP000002027"/>
    </source>
</evidence>
<reference evidence="2 3" key="2">
    <citation type="journal article" date="2010" name="Stand. Genomic Sci.">
        <title>Complete genome sequence of Desulfohalobium retbaense type strain (HR(100)).</title>
        <authorList>
            <person name="Spring S."/>
            <person name="Nolan M."/>
            <person name="Lapidus A."/>
            <person name="Glavina Del Rio T."/>
            <person name="Copeland A."/>
            <person name="Tice H."/>
            <person name="Cheng J.F."/>
            <person name="Lucas S."/>
            <person name="Land M."/>
            <person name="Chen F."/>
            <person name="Bruce D."/>
            <person name="Goodwin L."/>
            <person name="Pitluck S."/>
            <person name="Ivanova N."/>
            <person name="Mavromatis K."/>
            <person name="Mikhailova N."/>
            <person name="Pati A."/>
            <person name="Chen A."/>
            <person name="Palaniappan K."/>
            <person name="Hauser L."/>
            <person name="Chang Y.J."/>
            <person name="Jeffries C.D."/>
            <person name="Munk C."/>
            <person name="Kiss H."/>
            <person name="Chain P."/>
            <person name="Han C."/>
            <person name="Brettin T."/>
            <person name="Detter J.C."/>
            <person name="Schuler E."/>
            <person name="Goker M."/>
            <person name="Rohde M."/>
            <person name="Bristow J."/>
            <person name="Eisen J.A."/>
            <person name="Markowitz V."/>
            <person name="Hugenholtz P."/>
            <person name="Kyrpides N.C."/>
            <person name="Klenk H.P."/>
        </authorList>
    </citation>
    <scope>NUCLEOTIDE SEQUENCE [LARGE SCALE GENOMIC DNA]</scope>
    <source>
        <strain evidence="3">ATCC 49802 / DSM 20745 / S 6022</strain>
    </source>
</reference>
<name>D1C3Z7_SPHTD</name>
<feature type="compositionally biased region" description="Basic and acidic residues" evidence="1">
    <location>
        <begin position="27"/>
        <end position="37"/>
    </location>
</feature>